<evidence type="ECO:0000313" key="1">
    <source>
        <dbReference type="EMBL" id="OAG31963.1"/>
    </source>
</evidence>
<name>A0A177EJ16_9MICR</name>
<dbReference type="OrthoDB" id="5586401at2759"/>
<evidence type="ECO:0000313" key="2">
    <source>
        <dbReference type="Proteomes" id="UP000185944"/>
    </source>
</evidence>
<dbReference type="RefSeq" id="XP_067545564.1">
    <property type="nucleotide sequence ID" value="XM_067687856.1"/>
</dbReference>
<dbReference type="GeneID" id="93646788"/>
<accession>A0A177EJ16</accession>
<gene>
    <name evidence="1" type="ORF">NEDG_00438</name>
</gene>
<reference evidence="1 2" key="1">
    <citation type="submission" date="2016-02" db="EMBL/GenBank/DDBJ databases">
        <title>Discovery of a natural microsporidian pathogen with a broad tissue tropism in Caenorhabditis elegans.</title>
        <authorList>
            <person name="Luallen R.J."/>
            <person name="Reinke A.W."/>
            <person name="Tong L."/>
            <person name="Botts M.R."/>
            <person name="Felix M.-A."/>
            <person name="Troemel E.R."/>
        </authorList>
    </citation>
    <scope>NUCLEOTIDE SEQUENCE [LARGE SCALE GENOMIC DNA]</scope>
    <source>
        <strain evidence="1 2">JUm2807</strain>
    </source>
</reference>
<dbReference type="VEuPathDB" id="MicrosporidiaDB:NEDG_00438"/>
<organism evidence="1 2">
    <name type="scientific">Nematocida displodere</name>
    <dbReference type="NCBI Taxonomy" id="1805483"/>
    <lineage>
        <taxon>Eukaryota</taxon>
        <taxon>Fungi</taxon>
        <taxon>Fungi incertae sedis</taxon>
        <taxon>Microsporidia</taxon>
        <taxon>Nematocida</taxon>
    </lineage>
</organism>
<evidence type="ECO:0008006" key="3">
    <source>
        <dbReference type="Google" id="ProtNLM"/>
    </source>
</evidence>
<dbReference type="InterPro" id="IPR009069">
    <property type="entry name" value="Cys_alpha_HP_mot_SF"/>
</dbReference>
<dbReference type="AlphaFoldDB" id="A0A177EJ16"/>
<dbReference type="Proteomes" id="UP000185944">
    <property type="component" value="Unassembled WGS sequence"/>
</dbReference>
<sequence length="67" mass="7581">MEEKEGCNCTATLDDACKEAYIEAYKCYLKHQNTPTKCLRQITAMKGCYAAAQTKPGLWARIGRWFG</sequence>
<keyword evidence="2" id="KW-1185">Reference proteome</keyword>
<protein>
    <recommendedName>
        <fullName evidence="3">IMS import disulfide relay-system CHCH-CHCH-like Cx9C domain-containing protein</fullName>
    </recommendedName>
</protein>
<proteinExistence type="predicted"/>
<comment type="caution">
    <text evidence="1">The sequence shown here is derived from an EMBL/GenBank/DDBJ whole genome shotgun (WGS) entry which is preliminary data.</text>
</comment>
<dbReference type="SUPFAM" id="SSF47072">
    <property type="entry name" value="Cysteine alpha-hairpin motif"/>
    <property type="match status" value="1"/>
</dbReference>
<dbReference type="EMBL" id="LTDL01000014">
    <property type="protein sequence ID" value="OAG31963.1"/>
    <property type="molecule type" value="Genomic_DNA"/>
</dbReference>